<dbReference type="InterPro" id="IPR000534">
    <property type="entry name" value="Semialdehyde_DH_NAD-bd"/>
</dbReference>
<evidence type="ECO:0000313" key="3">
    <source>
        <dbReference type="Proteomes" id="UP000631114"/>
    </source>
</evidence>
<dbReference type="EMBL" id="JADFTS010000007">
    <property type="protein sequence ID" value="KAF9598838.1"/>
    <property type="molecule type" value="Genomic_DNA"/>
</dbReference>
<feature type="domain" description="Semialdehyde dehydrogenase NAD-binding" evidence="1">
    <location>
        <begin position="1"/>
        <end position="87"/>
    </location>
</feature>
<organism evidence="2 3">
    <name type="scientific">Coptis chinensis</name>
    <dbReference type="NCBI Taxonomy" id="261450"/>
    <lineage>
        <taxon>Eukaryota</taxon>
        <taxon>Viridiplantae</taxon>
        <taxon>Streptophyta</taxon>
        <taxon>Embryophyta</taxon>
        <taxon>Tracheophyta</taxon>
        <taxon>Spermatophyta</taxon>
        <taxon>Magnoliopsida</taxon>
        <taxon>Ranunculales</taxon>
        <taxon>Ranunculaceae</taxon>
        <taxon>Coptidoideae</taxon>
        <taxon>Coptis</taxon>
    </lineage>
</organism>
<dbReference type="Gene3D" id="3.40.50.720">
    <property type="entry name" value="NAD(P)-binding Rossmann-like Domain"/>
    <property type="match status" value="1"/>
</dbReference>
<dbReference type="AlphaFoldDB" id="A0A835LKD9"/>
<dbReference type="SMART" id="SM00859">
    <property type="entry name" value="Semialdhyde_dh"/>
    <property type="match status" value="1"/>
</dbReference>
<accession>A0A835LKD9</accession>
<dbReference type="Proteomes" id="UP000631114">
    <property type="component" value="Unassembled WGS sequence"/>
</dbReference>
<dbReference type="SUPFAM" id="SSF51735">
    <property type="entry name" value="NAD(P)-binding Rossmann-fold domains"/>
    <property type="match status" value="1"/>
</dbReference>
<proteinExistence type="predicted"/>
<protein>
    <recommendedName>
        <fullName evidence="1">Semialdehyde dehydrogenase NAD-binding domain-containing protein</fullName>
    </recommendedName>
</protein>
<dbReference type="Gene3D" id="3.30.360.10">
    <property type="entry name" value="Dihydrodipicolinate Reductase, domain 2"/>
    <property type="match status" value="1"/>
</dbReference>
<dbReference type="SUPFAM" id="SSF55347">
    <property type="entry name" value="Glyceraldehyde-3-phosphate dehydrogenase-like, C-terminal domain"/>
    <property type="match status" value="1"/>
</dbReference>
<comment type="caution">
    <text evidence="2">The sequence shown here is derived from an EMBL/GenBank/DDBJ whole genome shotgun (WGS) entry which is preliminary data.</text>
</comment>
<dbReference type="OrthoDB" id="1894490at2759"/>
<keyword evidence="3" id="KW-1185">Reference proteome</keyword>
<name>A0A835LKD9_9MAGN</name>
<dbReference type="GO" id="GO:0051287">
    <property type="term" value="F:NAD binding"/>
    <property type="evidence" value="ECO:0007669"/>
    <property type="project" value="InterPro"/>
</dbReference>
<gene>
    <name evidence="2" type="ORF">IFM89_031506</name>
</gene>
<evidence type="ECO:0000259" key="1">
    <source>
        <dbReference type="SMART" id="SM00859"/>
    </source>
</evidence>
<dbReference type="Pfam" id="PF01118">
    <property type="entry name" value="Semialdhyde_dh"/>
    <property type="match status" value="1"/>
</dbReference>
<dbReference type="InterPro" id="IPR036291">
    <property type="entry name" value="NAD(P)-bd_dom_sf"/>
</dbReference>
<dbReference type="GO" id="GO:1901607">
    <property type="term" value="P:alpha-amino acid biosynthetic process"/>
    <property type="evidence" value="ECO:0007669"/>
    <property type="project" value="UniProtKB-ARBA"/>
</dbReference>
<sequence length="249" mass="28172">MLAIERYAGEKIRFEDQDYVIEGINRNSFDDGIDIALFSAGESISKEFAPAAVERGAIVIDNTFVFHMYKQVPLIIPEVNPDAMSRLFFGKGAIIANPNCATIMCLIAMTPLDRYAKVARMVISKFQAFCEADALDERIVKFHENPNNTMFYVTQHKALELIFEVLNSPVQSNGNNEEGMKLVREAKKIWFSKVQTTSDLSQAMILLERSMCCLLHPKPMHAIYKVVVEISSHQWLGCSLIPQTTQRVF</sequence>
<dbReference type="GO" id="GO:0016620">
    <property type="term" value="F:oxidoreductase activity, acting on the aldehyde or oxo group of donors, NAD or NADP as acceptor"/>
    <property type="evidence" value="ECO:0007669"/>
    <property type="project" value="InterPro"/>
</dbReference>
<reference evidence="2 3" key="1">
    <citation type="submission" date="2020-10" db="EMBL/GenBank/DDBJ databases">
        <title>The Coptis chinensis genome and diversification of protoberbering-type alkaloids.</title>
        <authorList>
            <person name="Wang B."/>
            <person name="Shu S."/>
            <person name="Song C."/>
            <person name="Liu Y."/>
        </authorList>
    </citation>
    <scope>NUCLEOTIDE SEQUENCE [LARGE SCALE GENOMIC DNA]</scope>
    <source>
        <strain evidence="2">HL-2020</strain>
        <tissue evidence="2">Leaf</tissue>
    </source>
</reference>
<dbReference type="PANTHER" id="PTHR46278">
    <property type="entry name" value="DEHYDROGENASE, PUTATIVE-RELATED"/>
    <property type="match status" value="1"/>
</dbReference>
<dbReference type="PANTHER" id="PTHR46278:SF2">
    <property type="entry name" value="ASPARTATE-SEMIALDEHYDE DEHYDROGENASE"/>
    <property type="match status" value="1"/>
</dbReference>
<evidence type="ECO:0000313" key="2">
    <source>
        <dbReference type="EMBL" id="KAF9598838.1"/>
    </source>
</evidence>